<evidence type="ECO:0000256" key="1">
    <source>
        <dbReference type="ARBA" id="ARBA00001946"/>
    </source>
</evidence>
<dbReference type="Proteomes" id="UP001152795">
    <property type="component" value="Unassembled WGS sequence"/>
</dbReference>
<evidence type="ECO:0000256" key="5">
    <source>
        <dbReference type="ARBA" id="ARBA00022679"/>
    </source>
</evidence>
<proteinExistence type="inferred from homology"/>
<gene>
    <name evidence="17" type="ORF">PACLA_8A031065</name>
</gene>
<evidence type="ECO:0000256" key="7">
    <source>
        <dbReference type="ARBA" id="ARBA00022741"/>
    </source>
</evidence>
<dbReference type="Gene3D" id="1.10.510.10">
    <property type="entry name" value="Transferase(Phosphotransferase) domain 1"/>
    <property type="match status" value="1"/>
</dbReference>
<dbReference type="FunFam" id="1.10.510.10:FF:000571">
    <property type="entry name" value="Maternal embryonic leucine zipper kinase"/>
    <property type="match status" value="1"/>
</dbReference>
<dbReference type="GO" id="GO:0050321">
    <property type="term" value="F:tau-protein kinase activity"/>
    <property type="evidence" value="ECO:0007669"/>
    <property type="project" value="TreeGrafter"/>
</dbReference>
<keyword evidence="11" id="KW-0460">Magnesium</keyword>
<evidence type="ECO:0000256" key="14">
    <source>
        <dbReference type="RuleBase" id="RU000304"/>
    </source>
</evidence>
<feature type="region of interest" description="Disordered" evidence="15">
    <location>
        <begin position="1"/>
        <end position="27"/>
    </location>
</feature>
<dbReference type="GO" id="GO:0007283">
    <property type="term" value="P:spermatogenesis"/>
    <property type="evidence" value="ECO:0007669"/>
    <property type="project" value="UniProtKB-KW"/>
</dbReference>
<keyword evidence="2" id="KW-0217">Developmental protein</keyword>
<dbReference type="PROSITE" id="PS50011">
    <property type="entry name" value="PROTEIN_KINASE_DOM"/>
    <property type="match status" value="1"/>
</dbReference>
<evidence type="ECO:0000256" key="11">
    <source>
        <dbReference type="ARBA" id="ARBA00022842"/>
    </source>
</evidence>
<dbReference type="InterPro" id="IPR008271">
    <property type="entry name" value="Ser/Thr_kinase_AS"/>
</dbReference>
<evidence type="ECO:0000256" key="8">
    <source>
        <dbReference type="ARBA" id="ARBA00022777"/>
    </source>
</evidence>
<reference evidence="17" key="1">
    <citation type="submission" date="2020-04" db="EMBL/GenBank/DDBJ databases">
        <authorList>
            <person name="Alioto T."/>
            <person name="Alioto T."/>
            <person name="Gomez Garrido J."/>
        </authorList>
    </citation>
    <scope>NUCLEOTIDE SEQUENCE</scope>
    <source>
        <strain evidence="17">A484AB</strain>
    </source>
</reference>
<evidence type="ECO:0000256" key="10">
    <source>
        <dbReference type="ARBA" id="ARBA00022840"/>
    </source>
</evidence>
<dbReference type="AlphaFoldDB" id="A0A7D9JIG8"/>
<protein>
    <submittedName>
        <fullName evidence="17">Testis-specific serine threonine- kinase 3-like</fullName>
    </submittedName>
</protein>
<accession>A0A7D9JIG8</accession>
<keyword evidence="4" id="KW-0597">Phosphoprotein</keyword>
<feature type="compositionally biased region" description="Polar residues" evidence="15">
    <location>
        <begin position="9"/>
        <end position="21"/>
    </location>
</feature>
<dbReference type="Pfam" id="PF00069">
    <property type="entry name" value="Pkinase"/>
    <property type="match status" value="1"/>
</dbReference>
<keyword evidence="10 14" id="KW-0067">ATP-binding</keyword>
<dbReference type="GO" id="GO:0005737">
    <property type="term" value="C:cytoplasm"/>
    <property type="evidence" value="ECO:0007669"/>
    <property type="project" value="TreeGrafter"/>
</dbReference>
<evidence type="ECO:0000256" key="15">
    <source>
        <dbReference type="SAM" id="MobiDB-lite"/>
    </source>
</evidence>
<keyword evidence="9" id="KW-0221">Differentiation</keyword>
<dbReference type="InterPro" id="IPR017441">
    <property type="entry name" value="Protein_kinase_ATP_BS"/>
</dbReference>
<dbReference type="GO" id="GO:0030154">
    <property type="term" value="P:cell differentiation"/>
    <property type="evidence" value="ECO:0007669"/>
    <property type="project" value="UniProtKB-KW"/>
</dbReference>
<dbReference type="EMBL" id="CACRXK020016881">
    <property type="protein sequence ID" value="CAB4030448.1"/>
    <property type="molecule type" value="Genomic_DNA"/>
</dbReference>
<dbReference type="SUPFAM" id="SSF56112">
    <property type="entry name" value="Protein kinase-like (PK-like)"/>
    <property type="match status" value="1"/>
</dbReference>
<dbReference type="OrthoDB" id="504170at2759"/>
<dbReference type="GO" id="GO:0005524">
    <property type="term" value="F:ATP binding"/>
    <property type="evidence" value="ECO:0007669"/>
    <property type="project" value="UniProtKB-UniRule"/>
</dbReference>
<dbReference type="GO" id="GO:0000226">
    <property type="term" value="P:microtubule cytoskeleton organization"/>
    <property type="evidence" value="ECO:0007669"/>
    <property type="project" value="TreeGrafter"/>
</dbReference>
<comment type="similarity">
    <text evidence="14">Belongs to the protein kinase superfamily.</text>
</comment>
<keyword evidence="18" id="KW-1185">Reference proteome</keyword>
<feature type="domain" description="Protein kinase" evidence="16">
    <location>
        <begin position="43"/>
        <end position="362"/>
    </location>
</feature>
<keyword evidence="8 17" id="KW-0418">Kinase</keyword>
<evidence type="ECO:0000256" key="3">
    <source>
        <dbReference type="ARBA" id="ARBA00022527"/>
    </source>
</evidence>
<dbReference type="InterPro" id="IPR000719">
    <property type="entry name" value="Prot_kinase_dom"/>
</dbReference>
<dbReference type="InterPro" id="IPR011009">
    <property type="entry name" value="Kinase-like_dom_sf"/>
</dbReference>
<keyword evidence="7 14" id="KW-0547">Nucleotide-binding</keyword>
<keyword evidence="12" id="KW-0832">Ubl conjugation</keyword>
<comment type="cofactor">
    <cofactor evidence="1">
        <name>Mg(2+)</name>
        <dbReference type="ChEBI" id="CHEBI:18420"/>
    </cofactor>
</comment>
<evidence type="ECO:0000256" key="4">
    <source>
        <dbReference type="ARBA" id="ARBA00022553"/>
    </source>
</evidence>
<evidence type="ECO:0000256" key="13">
    <source>
        <dbReference type="ARBA" id="ARBA00022871"/>
    </source>
</evidence>
<dbReference type="FunFam" id="3.30.200.20:FF:000042">
    <property type="entry name" value="Aurora kinase A"/>
    <property type="match status" value="1"/>
</dbReference>
<dbReference type="PANTHER" id="PTHR24346:SF102">
    <property type="entry name" value="TESTIS-SPECIFIC SERINE_THREONINE-PROTEIN KINASE 1"/>
    <property type="match status" value="1"/>
</dbReference>
<feature type="non-terminal residue" evidence="17">
    <location>
        <position position="1"/>
    </location>
</feature>
<keyword evidence="6" id="KW-0479">Metal-binding</keyword>
<keyword evidence="13" id="KW-0744">Spermatogenesis</keyword>
<evidence type="ECO:0000256" key="9">
    <source>
        <dbReference type="ARBA" id="ARBA00022782"/>
    </source>
</evidence>
<comment type="caution">
    <text evidence="17">The sequence shown here is derived from an EMBL/GenBank/DDBJ whole genome shotgun (WGS) entry which is preliminary data.</text>
</comment>
<evidence type="ECO:0000256" key="12">
    <source>
        <dbReference type="ARBA" id="ARBA00022843"/>
    </source>
</evidence>
<evidence type="ECO:0000259" key="16">
    <source>
        <dbReference type="PROSITE" id="PS50011"/>
    </source>
</evidence>
<keyword evidence="3 14" id="KW-0723">Serine/threonine-protein kinase</keyword>
<dbReference type="SMART" id="SM00220">
    <property type="entry name" value="S_TKc"/>
    <property type="match status" value="1"/>
</dbReference>
<dbReference type="PANTHER" id="PTHR24346">
    <property type="entry name" value="MAP/MICROTUBULE AFFINITY-REGULATING KINASE"/>
    <property type="match status" value="1"/>
</dbReference>
<dbReference type="PROSITE" id="PS00108">
    <property type="entry name" value="PROTEIN_KINASE_ST"/>
    <property type="match status" value="1"/>
</dbReference>
<dbReference type="GO" id="GO:0000287">
    <property type="term" value="F:magnesium ion binding"/>
    <property type="evidence" value="ECO:0007669"/>
    <property type="project" value="UniProtKB-ARBA"/>
</dbReference>
<keyword evidence="5" id="KW-0808">Transferase</keyword>
<name>A0A7D9JIG8_PARCT</name>
<evidence type="ECO:0000313" key="18">
    <source>
        <dbReference type="Proteomes" id="UP001152795"/>
    </source>
</evidence>
<evidence type="ECO:0000313" key="17">
    <source>
        <dbReference type="EMBL" id="CAB4030448.1"/>
    </source>
</evidence>
<evidence type="ECO:0000256" key="2">
    <source>
        <dbReference type="ARBA" id="ARBA00022473"/>
    </source>
</evidence>
<organism evidence="17 18">
    <name type="scientific">Paramuricea clavata</name>
    <name type="common">Red gorgonian</name>
    <name type="synonym">Violescent sea-whip</name>
    <dbReference type="NCBI Taxonomy" id="317549"/>
    <lineage>
        <taxon>Eukaryota</taxon>
        <taxon>Metazoa</taxon>
        <taxon>Cnidaria</taxon>
        <taxon>Anthozoa</taxon>
        <taxon>Octocorallia</taxon>
        <taxon>Malacalcyonacea</taxon>
        <taxon>Plexauridae</taxon>
        <taxon>Paramuricea</taxon>
    </lineage>
</organism>
<sequence length="362" mass="41035">MNEDARPGTASQTASKRSSNAKGLKVPETNQSQISNILGQYGYDVGKVIGQGSYAVVRKAHSKKKSKDVAIKIITKKKAPEDFLSKFLPREIRVLKKIRHANVISLIEVIETNTRIYIITNIAENGDLLEHIRSKGALPEPEVKRMFGQIIEGINYCHSYDIVHRDLKCENLLLDASNSIIISDFGFARDGMTTVTGKKKLSHTFCGSYAYAPPEILKEPCYIDCTSRAHTINLRRYKPSRIPLGYSEKPLMEKFRYSSRNVILFIYCTIITNTNFHPYISLLHAYDKPLHVKLFIKQSSNASVFFNHKSLVYTLKAPSNMKGTKLRGGEVELGNRENHWLFFPFLLVFFNENTAKNHSSSI</sequence>
<dbReference type="PROSITE" id="PS00107">
    <property type="entry name" value="PROTEIN_KINASE_ATP"/>
    <property type="match status" value="1"/>
</dbReference>
<evidence type="ECO:0000256" key="6">
    <source>
        <dbReference type="ARBA" id="ARBA00022723"/>
    </source>
</evidence>
<dbReference type="GO" id="GO:0035556">
    <property type="term" value="P:intracellular signal transduction"/>
    <property type="evidence" value="ECO:0007669"/>
    <property type="project" value="TreeGrafter"/>
</dbReference>